<dbReference type="PANTHER" id="PTHR30136">
    <property type="entry name" value="HELIX-TURN-HELIX TRANSCRIPTIONAL REGULATOR, ICLR FAMILY"/>
    <property type="match status" value="1"/>
</dbReference>
<dbReference type="InterPro" id="IPR011991">
    <property type="entry name" value="ArsR-like_HTH"/>
</dbReference>
<dbReference type="GO" id="GO:0003677">
    <property type="term" value="F:DNA binding"/>
    <property type="evidence" value="ECO:0007669"/>
    <property type="project" value="UniProtKB-KW"/>
</dbReference>
<evidence type="ECO:0000259" key="4">
    <source>
        <dbReference type="PROSITE" id="PS51077"/>
    </source>
</evidence>
<evidence type="ECO:0000256" key="3">
    <source>
        <dbReference type="ARBA" id="ARBA00023163"/>
    </source>
</evidence>
<dbReference type="Pfam" id="PF01614">
    <property type="entry name" value="IclR_C"/>
    <property type="match status" value="1"/>
</dbReference>
<dbReference type="STRING" id="301967.A6E15_14800"/>
<evidence type="ECO:0000313" key="6">
    <source>
        <dbReference type="EMBL" id="OLZ42161.1"/>
    </source>
</evidence>
<keyword evidence="2" id="KW-0238">DNA-binding</keyword>
<keyword evidence="1" id="KW-0805">Transcription regulation</keyword>
<evidence type="ECO:0000256" key="2">
    <source>
        <dbReference type="ARBA" id="ARBA00023125"/>
    </source>
</evidence>
<dbReference type="PROSITE" id="PS51078">
    <property type="entry name" value="ICLR_ED"/>
    <property type="match status" value="1"/>
</dbReference>
<keyword evidence="7" id="KW-1185">Reference proteome</keyword>
<dbReference type="SUPFAM" id="SSF55781">
    <property type="entry name" value="GAF domain-like"/>
    <property type="match status" value="1"/>
</dbReference>
<evidence type="ECO:0000256" key="1">
    <source>
        <dbReference type="ARBA" id="ARBA00023015"/>
    </source>
</evidence>
<evidence type="ECO:0000259" key="5">
    <source>
        <dbReference type="PROSITE" id="PS51078"/>
    </source>
</evidence>
<dbReference type="InterPro" id="IPR050707">
    <property type="entry name" value="HTH_MetabolicPath_Reg"/>
</dbReference>
<dbReference type="Gene3D" id="3.30.450.40">
    <property type="match status" value="1"/>
</dbReference>
<dbReference type="AlphaFoldDB" id="A0A1S8B032"/>
<name>A0A1S8B032_9EURY</name>
<dbReference type="EMBL" id="LWLN01000001">
    <property type="protein sequence ID" value="OLZ42161.1"/>
    <property type="molecule type" value="Genomic_DNA"/>
</dbReference>
<dbReference type="GO" id="GO:0003700">
    <property type="term" value="F:DNA-binding transcription factor activity"/>
    <property type="evidence" value="ECO:0007669"/>
    <property type="project" value="TreeGrafter"/>
</dbReference>
<dbReference type="InterPro" id="IPR036390">
    <property type="entry name" value="WH_DNA-bd_sf"/>
</dbReference>
<dbReference type="OrthoDB" id="14763at2157"/>
<dbReference type="InterPro" id="IPR036388">
    <property type="entry name" value="WH-like_DNA-bd_sf"/>
</dbReference>
<dbReference type="PANTHER" id="PTHR30136:SF35">
    <property type="entry name" value="HTH-TYPE TRANSCRIPTIONAL REGULATOR RV1719"/>
    <property type="match status" value="1"/>
</dbReference>
<dbReference type="InterPro" id="IPR029016">
    <property type="entry name" value="GAF-like_dom_sf"/>
</dbReference>
<organism evidence="6 7">
    <name type="scientific">Natrinema saccharevitans</name>
    <dbReference type="NCBI Taxonomy" id="301967"/>
    <lineage>
        <taxon>Archaea</taxon>
        <taxon>Methanobacteriati</taxon>
        <taxon>Methanobacteriota</taxon>
        <taxon>Stenosarchaea group</taxon>
        <taxon>Halobacteria</taxon>
        <taxon>Halobacteriales</taxon>
        <taxon>Natrialbaceae</taxon>
        <taxon>Natrinema</taxon>
    </lineage>
</organism>
<comment type="caution">
    <text evidence="6">The sequence shown here is derived from an EMBL/GenBank/DDBJ whole genome shotgun (WGS) entry which is preliminary data.</text>
</comment>
<dbReference type="RefSeq" id="WP_076147394.1">
    <property type="nucleotide sequence ID" value="NZ_LWLN01000001.1"/>
</dbReference>
<feature type="domain" description="HTH iclR-type" evidence="4">
    <location>
        <begin position="9"/>
        <end position="68"/>
    </location>
</feature>
<dbReference type="Gene3D" id="1.10.10.10">
    <property type="entry name" value="Winged helix-like DNA-binding domain superfamily/Winged helix DNA-binding domain"/>
    <property type="match status" value="1"/>
</dbReference>
<feature type="domain" description="IclR-ED" evidence="5">
    <location>
        <begin position="69"/>
        <end position="259"/>
    </location>
</feature>
<proteinExistence type="predicted"/>
<dbReference type="Pfam" id="PF09339">
    <property type="entry name" value="HTH_IclR"/>
    <property type="match status" value="1"/>
</dbReference>
<dbReference type="SMART" id="SM00346">
    <property type="entry name" value="HTH_ICLR"/>
    <property type="match status" value="1"/>
</dbReference>
<gene>
    <name evidence="6" type="ORF">A6E15_14800</name>
</gene>
<protein>
    <submittedName>
        <fullName evidence="6">IclR family transcriptional regulator</fullName>
    </submittedName>
</protein>
<keyword evidence="3" id="KW-0804">Transcription</keyword>
<dbReference type="CDD" id="cd00090">
    <property type="entry name" value="HTH_ARSR"/>
    <property type="match status" value="1"/>
</dbReference>
<dbReference type="PROSITE" id="PS51077">
    <property type="entry name" value="HTH_ICLR"/>
    <property type="match status" value="1"/>
</dbReference>
<dbReference type="InterPro" id="IPR014757">
    <property type="entry name" value="Tscrpt_reg_IclR_C"/>
</dbReference>
<dbReference type="SUPFAM" id="SSF46785">
    <property type="entry name" value="Winged helix' DNA-binding domain"/>
    <property type="match status" value="1"/>
</dbReference>
<evidence type="ECO:0000313" key="7">
    <source>
        <dbReference type="Proteomes" id="UP000189370"/>
    </source>
</evidence>
<dbReference type="GO" id="GO:0045892">
    <property type="term" value="P:negative regulation of DNA-templated transcription"/>
    <property type="evidence" value="ECO:0007669"/>
    <property type="project" value="TreeGrafter"/>
</dbReference>
<dbReference type="Proteomes" id="UP000189370">
    <property type="component" value="Unassembled WGS sequence"/>
</dbReference>
<sequence length="259" mass="28672">MTDDRPRPVKTTQTSLALVRAVRDSDGATLSELADRLELAKSTVHNHLHTLVDEGFLVRDGDTFHVGLQFLSFGEHARGRNPLYATARRHVYSIAETTGHEADFIVEENGRAYSLEYAIGESSRRSLSESSPFRAGNRFYMHNCASGKALLASMSESQVNEILERWGLPATTDHTITDESELFDELEAIRHRGYAVNDEELIDGYRSVGAAVTDPDGEILGAFSVGGPTYRMATDESTAEELAQLLRDEIRSLESTLFC</sequence>
<dbReference type="InterPro" id="IPR005471">
    <property type="entry name" value="Tscrpt_reg_IclR_N"/>
</dbReference>
<reference evidence="7" key="1">
    <citation type="submission" date="2016-04" db="EMBL/GenBank/DDBJ databases">
        <authorList>
            <person name="Chen S.-C."/>
            <person name="Lai M.-C."/>
        </authorList>
    </citation>
    <scope>NUCLEOTIDE SEQUENCE [LARGE SCALE GENOMIC DNA]</scope>
    <source>
        <strain evidence="7">AB14</strain>
    </source>
</reference>
<accession>A0A1S8B032</accession>